<evidence type="ECO:0000256" key="1">
    <source>
        <dbReference type="ARBA" id="ARBA00022729"/>
    </source>
</evidence>
<organism evidence="3 4">
    <name type="scientific">Sediminibacterium roseum</name>
    <dbReference type="NCBI Taxonomy" id="1978412"/>
    <lineage>
        <taxon>Bacteria</taxon>
        <taxon>Pseudomonadati</taxon>
        <taxon>Bacteroidota</taxon>
        <taxon>Chitinophagia</taxon>
        <taxon>Chitinophagales</taxon>
        <taxon>Chitinophagaceae</taxon>
        <taxon>Sediminibacterium</taxon>
    </lineage>
</organism>
<dbReference type="RefSeq" id="WP_161818752.1">
    <property type="nucleotide sequence ID" value="NZ_JAACJS010000012.1"/>
</dbReference>
<feature type="signal peptide" evidence="2">
    <location>
        <begin position="1"/>
        <end position="20"/>
    </location>
</feature>
<dbReference type="EMBL" id="JAACJS010000012">
    <property type="protein sequence ID" value="NCI50458.1"/>
    <property type="molecule type" value="Genomic_DNA"/>
</dbReference>
<dbReference type="InterPro" id="IPR029046">
    <property type="entry name" value="LolA/LolB/LppX"/>
</dbReference>
<keyword evidence="3" id="KW-0449">Lipoprotein</keyword>
<keyword evidence="4" id="KW-1185">Reference proteome</keyword>
<name>A0ABW9ZWN9_9BACT</name>
<evidence type="ECO:0000313" key="3">
    <source>
        <dbReference type="EMBL" id="NCI50458.1"/>
    </source>
</evidence>
<keyword evidence="1 2" id="KW-0732">Signal</keyword>
<gene>
    <name evidence="3" type="ORF">GWC95_11030</name>
</gene>
<dbReference type="CDD" id="cd16325">
    <property type="entry name" value="LolA"/>
    <property type="match status" value="1"/>
</dbReference>
<accession>A0ABW9ZWN9</accession>
<sequence>MKKLSAGVVALLLFAGMAAAQNDPAAKKVLDAVGAKVKTAKGITANCSLSSVTSKGKSNGTQNATIQMKGEKYVIKQGKTEIICDGVNVYRYDGEKTITKTSVEESSQTLSPQKLLAGAYDKDFTYKLLPTPGAFSEIEMKPIDSRKNFQKVNLFIDKAKSAFSRAKILDKSNNITEVKISNLNLNATLPDAAFVFNKAKYPKDVEILD</sequence>
<reference evidence="3 4" key="1">
    <citation type="submission" date="2020-01" db="EMBL/GenBank/DDBJ databases">
        <title>Genome analysis.</title>
        <authorList>
            <person name="Wu S."/>
            <person name="Wang G."/>
        </authorList>
    </citation>
    <scope>NUCLEOTIDE SEQUENCE [LARGE SCALE GENOMIC DNA]</scope>
    <source>
        <strain evidence="3 4">SYL130</strain>
    </source>
</reference>
<feature type="chain" id="PRO_5046599744" evidence="2">
    <location>
        <begin position="21"/>
        <end position="209"/>
    </location>
</feature>
<protein>
    <submittedName>
        <fullName evidence="3">Outer membrane lipoprotein carrier protein LolA</fullName>
    </submittedName>
</protein>
<dbReference type="InterPro" id="IPR004564">
    <property type="entry name" value="OM_lipoprot_carrier_LolA-like"/>
</dbReference>
<evidence type="ECO:0000313" key="4">
    <source>
        <dbReference type="Proteomes" id="UP000753802"/>
    </source>
</evidence>
<dbReference type="SUPFAM" id="SSF89392">
    <property type="entry name" value="Prokaryotic lipoproteins and lipoprotein localization factors"/>
    <property type="match status" value="1"/>
</dbReference>
<dbReference type="Gene3D" id="2.50.20.10">
    <property type="entry name" value="Lipoprotein localisation LolA/LolB/LppX"/>
    <property type="match status" value="1"/>
</dbReference>
<proteinExistence type="predicted"/>
<dbReference type="Proteomes" id="UP000753802">
    <property type="component" value="Unassembled WGS sequence"/>
</dbReference>
<dbReference type="Pfam" id="PF03548">
    <property type="entry name" value="LolA"/>
    <property type="match status" value="1"/>
</dbReference>
<evidence type="ECO:0000256" key="2">
    <source>
        <dbReference type="SAM" id="SignalP"/>
    </source>
</evidence>
<comment type="caution">
    <text evidence="3">The sequence shown here is derived from an EMBL/GenBank/DDBJ whole genome shotgun (WGS) entry which is preliminary data.</text>
</comment>